<gene>
    <name evidence="4" type="ordered locus">Awo_c27290</name>
</gene>
<keyword evidence="2" id="KW-0732">Signal</keyword>
<evidence type="ECO:0000256" key="1">
    <source>
        <dbReference type="SAM" id="Phobius"/>
    </source>
</evidence>
<keyword evidence="5" id="KW-1185">Reference proteome</keyword>
<dbReference type="Proteomes" id="UP000007177">
    <property type="component" value="Chromosome"/>
</dbReference>
<dbReference type="Gene3D" id="2.60.40.10">
    <property type="entry name" value="Immunoglobulins"/>
    <property type="match status" value="1"/>
</dbReference>
<evidence type="ECO:0000313" key="5">
    <source>
        <dbReference type="Proteomes" id="UP000007177"/>
    </source>
</evidence>
<accession>H6LFJ5</accession>
<dbReference type="InterPro" id="IPR013783">
    <property type="entry name" value="Ig-like_fold"/>
</dbReference>
<dbReference type="InterPro" id="IPR018905">
    <property type="entry name" value="A-galactase_NEW3"/>
</dbReference>
<dbReference type="AlphaFoldDB" id="H6LFJ5"/>
<dbReference type="Pfam" id="PF10633">
    <property type="entry name" value="NPCBM_assoc"/>
    <property type="match status" value="1"/>
</dbReference>
<name>H6LFJ5_ACEWD</name>
<reference evidence="4 5" key="2">
    <citation type="journal article" date="2012" name="PLoS ONE">
        <title>An ancient pathway combining carbon dioxide fixation with the generation and utilization of a sodium ion gradient for ATP synthesis.</title>
        <authorList>
            <person name="Poehlein A."/>
            <person name="Schmidt S."/>
            <person name="Kaster A.K."/>
            <person name="Goenrich M."/>
            <person name="Vollmers J."/>
            <person name="Thurmer A."/>
            <person name="Bertsch J."/>
            <person name="Schuchmann K."/>
            <person name="Voigt B."/>
            <person name="Hecker M."/>
            <person name="Daniel R."/>
            <person name="Thauer R.K."/>
            <person name="Gottschalk G."/>
            <person name="Muller V."/>
        </authorList>
    </citation>
    <scope>NUCLEOTIDE SEQUENCE [LARGE SCALE GENOMIC DNA]</scope>
    <source>
        <strain evidence="5">ATCC 29683 / DSM 1030 / JCM 2381 / KCTC 1655 / WB1</strain>
    </source>
</reference>
<evidence type="ECO:0000259" key="3">
    <source>
        <dbReference type="Pfam" id="PF10633"/>
    </source>
</evidence>
<dbReference type="PANTHER" id="PTHR39198:SF1">
    <property type="entry name" value="ALPHA-GALACTOSIDASE NEW3 DOMAIN-CONTAINING PROTEIN"/>
    <property type="match status" value="1"/>
</dbReference>
<feature type="chain" id="PRO_5003605008" description="Alpha-galactosidase NEW3 domain-containing protein" evidence="2">
    <location>
        <begin position="28"/>
        <end position="273"/>
    </location>
</feature>
<evidence type="ECO:0000313" key="4">
    <source>
        <dbReference type="EMBL" id="AFA49482.1"/>
    </source>
</evidence>
<evidence type="ECO:0000256" key="2">
    <source>
        <dbReference type="SAM" id="SignalP"/>
    </source>
</evidence>
<keyword evidence="1" id="KW-0812">Transmembrane</keyword>
<organism evidence="4 5">
    <name type="scientific">Acetobacterium woodii (strain ATCC 29683 / DSM 1030 / JCM 2381 / KCTC 1655 / WB1)</name>
    <dbReference type="NCBI Taxonomy" id="931626"/>
    <lineage>
        <taxon>Bacteria</taxon>
        <taxon>Bacillati</taxon>
        <taxon>Bacillota</taxon>
        <taxon>Clostridia</taxon>
        <taxon>Eubacteriales</taxon>
        <taxon>Eubacteriaceae</taxon>
        <taxon>Acetobacterium</taxon>
    </lineage>
</organism>
<reference evidence="5" key="1">
    <citation type="submission" date="2011-07" db="EMBL/GenBank/DDBJ databases">
        <title>Complete genome sequence of Acetobacterium woodii.</title>
        <authorList>
            <person name="Poehlein A."/>
            <person name="Schmidt S."/>
            <person name="Kaster A.-K."/>
            <person name="Goenrich M."/>
            <person name="Vollmers J."/>
            <person name="Thuermer A."/>
            <person name="Gottschalk G."/>
            <person name="Thauer R.K."/>
            <person name="Daniel R."/>
            <person name="Mueller V."/>
        </authorList>
    </citation>
    <scope>NUCLEOTIDE SEQUENCE [LARGE SCALE GENOMIC DNA]</scope>
    <source>
        <strain evidence="5">ATCC 29683 / DSM 1030 / JCM 2381 / KCTC 1655 / WB1</strain>
    </source>
</reference>
<feature type="transmembrane region" description="Helical" evidence="1">
    <location>
        <begin position="248"/>
        <end position="267"/>
    </location>
</feature>
<sequence length="273" mass="29729">MKQLKQSLRLLSMAILILVLSQAPVLAATAATTELLPSYHLGLGEPKMISLEVQNSDHSEHSFTFKTEGMSNSYELYFSTAELPITTLVIPAEGNVALNLNLKLIGEPLVNNDTILVKVIRDDGQEMSMKMSVLINKDYQLELTSLNDKVEIFSGKAVELTFSVKNSGAKEIKAIKLSSKLPAKWLISKGADTSIDLKPGETGIIKTTLEVPSSQIAGNMAVNVIAVSNETQSNQVDIAVTVKTSANIAYWMIGLFLVIAVITVIQFKKHGRR</sequence>
<keyword evidence="1" id="KW-0472">Membrane</keyword>
<protein>
    <recommendedName>
        <fullName evidence="3">Alpha-galactosidase NEW3 domain-containing protein</fullName>
    </recommendedName>
</protein>
<dbReference type="eggNOG" id="COG1470">
    <property type="taxonomic scope" value="Bacteria"/>
</dbReference>
<dbReference type="KEGG" id="awo:Awo_c27290"/>
<feature type="domain" description="Alpha-galactosidase NEW3" evidence="3">
    <location>
        <begin position="154"/>
        <end position="224"/>
    </location>
</feature>
<dbReference type="RefSeq" id="WP_014357080.1">
    <property type="nucleotide sequence ID" value="NC_016894.1"/>
</dbReference>
<dbReference type="STRING" id="931626.Awo_c27290"/>
<dbReference type="EMBL" id="CP002987">
    <property type="protein sequence ID" value="AFA49482.1"/>
    <property type="molecule type" value="Genomic_DNA"/>
</dbReference>
<dbReference type="HOGENOM" id="CLU_1017894_0_0_9"/>
<keyword evidence="1" id="KW-1133">Transmembrane helix</keyword>
<dbReference type="PANTHER" id="PTHR39198">
    <property type="entry name" value="HYPOTHETICAL MEMBRANE PROTEIN, CONSERVED"/>
    <property type="match status" value="1"/>
</dbReference>
<proteinExistence type="predicted"/>
<feature type="signal peptide" evidence="2">
    <location>
        <begin position="1"/>
        <end position="27"/>
    </location>
</feature>